<evidence type="ECO:0000256" key="1">
    <source>
        <dbReference type="SAM" id="MobiDB-lite"/>
    </source>
</evidence>
<accession>F9WIL7</accession>
<reference evidence="2 3" key="2">
    <citation type="journal article" date="2012" name="Proc. Natl. Acad. Sci. U.S.A.">
        <title>Antigenic diversity is generated by distinct evolutionary mechanisms in African trypanosome species.</title>
        <authorList>
            <person name="Jackson A.P."/>
            <person name="Berry A."/>
            <person name="Aslett M."/>
            <person name="Allison H.C."/>
            <person name="Burton P."/>
            <person name="Vavrova-Anderson J."/>
            <person name="Brown R."/>
            <person name="Browne H."/>
            <person name="Corton N."/>
            <person name="Hauser H."/>
            <person name="Gamble J."/>
            <person name="Gilderthorp R."/>
            <person name="Marcello L."/>
            <person name="McQuillan J."/>
            <person name="Otto T.D."/>
            <person name="Quail M.A."/>
            <person name="Sanders M.J."/>
            <person name="van Tonder A."/>
            <person name="Ginger M.L."/>
            <person name="Field M.C."/>
            <person name="Barry J.D."/>
            <person name="Hertz-Fowler C."/>
            <person name="Berriman M."/>
        </authorList>
    </citation>
    <scope>NUCLEOTIDE SEQUENCE [LARGE SCALE GENOMIC DNA]</scope>
    <source>
        <strain evidence="2 3">IL3000</strain>
    </source>
</reference>
<keyword evidence="3" id="KW-1185">Reference proteome</keyword>
<dbReference type="OMA" id="FFAMYGD"/>
<evidence type="ECO:0000313" key="2">
    <source>
        <dbReference type="EMBL" id="CCD17165.1"/>
    </source>
</evidence>
<comment type="caution">
    <text evidence="2">The sequence shown here is derived from an EMBL/GenBank/DDBJ whole genome shotgun (WGS) entry which is preliminary data.</text>
</comment>
<feature type="compositionally biased region" description="Basic and acidic residues" evidence="1">
    <location>
        <begin position="1379"/>
        <end position="1391"/>
    </location>
</feature>
<protein>
    <submittedName>
        <fullName evidence="2">WGS project CAEQ00000000 data, annotated contig 812</fullName>
    </submittedName>
</protein>
<sequence length="1988" mass="218423">MVLIRIKALGAQLRSGKYLHNTSLGAIRLGCRSHSSQGTLVPCVRVCRDSSSDARGQRTVATSFLSVRSVSYVCDREEDITVPEPPSPLTHDGVVEYLNNLRVLHRMLSVSRLASHVRWEARTFLKQNLPEDVVSFGDGGGCQASGAAGGMTEELATAVVLACGYFEVSPHECPYGAKSVDFLWTLWESRLVSSVSPPCKGSSAVAVGRLTLCLVEMLTSCAVIIPESYLNHLSQMLCKVLLPNVIRLLQEEKLFRESAGSAETDENEVVANAFSTLISALTKAAITGWARRGSSSTDGGNIVLGIPSLHRLTKQQEQEAGAAGTSPFVALAEARSIELQEFSRVVNCYTASLVLSPTKTGALQVLRFFTLNQCVPHLVTVRHTCSDEVRAELVRSLVESVTNILTASLDPNGTKVSYYIANIASSYSRILSYSVVDKAKVPAQGSGVSEAELLGTLPYKLFEDIMIGVQRNIISGSKGLLPVAVLLQLCERITPHTRKYLFSDMAALLKALSITYRVILNQFNDELPTAVQSTVDDVNSRVGMPCQRHMRAPLSTSRFERRRTSNLVLTPQRIKVPNTKNIVEEKAPGERLDPARAPLPLQAPSFIVNCDDVAEIEGELEVLLTSCVAVVEKHLPAVCKSRRVVVNQSRSAPSSASYVGKKEDGSDVECAAKDQEKEHEYGAPVHRVNIAEAKSLGGRGRLLKKSIVGRELVLLAEGVHALSWRPFVAFQERLLMTLSSEFGQVVLSGRYYAHLVRLVLRDPPVLSSVVLHTVGDRLKRLIYSDRIVWPETSAIESDSGREHEKQTVIASALMRPLHDEQLPVHESCAVVFAFVKKMRASALSLLHDLFVRCGKHIMTAVSPQDVHAHKALVSGLMMFVASSTFVITRNAGTASNLATSSNNEDRIVDFIASARDYATNLLHPLVVAGGDGGPDGVTLGLSFDELVHACIMLEACDICSEGIMNDICSLLRGECRRMVSECDSVEIVRLFLSRDGNMQLLTVIGEGCRNGCEETMPLPQWVLQAMRLPERFERESRLLVVMFLPYLKVDSSHDLGFTTNGKKRQNSYSMVDVERVVEITRRHCRTFATLVVVLRSLYATSPSILSEDIVCQMVLRKVTQLIRRTSQSLDIFTFFAMYGDSVAIVTAALRELVPEASCFTGVGNATRSSSERGVRPQSQPSGDRNNAVMPTDFVPLTQVSAALKSVSRLPSRALRQRWLTVTRPLIVAAAIMSREPLEVVLDVAELIKADDPKLLYDFLTHSSVMHSINNTFRFTADSNTLLRLVLLLHGGNISNPTIRQLHIASRKLLMRRGELCVPSLKQVAQAVLLPSTTGTALGRQLRRVFFLRVERLIIAKTRDDKGSLLPECEGVSDGVEAARQPEHEEGGHEYGRWSNELNDLTLNHWLVLLRYSMLGSPSSHRYLMSNDHVTDQETIQCRKTGISPIGDNSGSSTHGETDQHTNSAENEDKENKLSDNGLAAVYPVSRHFRGLSLFYSFSDYSVACLRRALGAFLFLNFVNEVLLHAANAAPHTSPRICEEDASCGGLLMCEDTIVLPRDGRVDKFAHAACNLVEEMCTDLCSFLHLEVAQHGTGRQEHPATDRIVAVDLGAILRHLEIIYSLDSVFLEDHLARFWPPCGTIGQASSDVFSSDAPAGLPMMKFHRILMQLPECLGGSVRSDAERSGDSVSIRLVNVSAVFQYCLPSYDKTLSCDCITSAIGPTENLSVSDDYLMRDIFGDSRPLVSDVWVPLEPLRQNMRTSNGLLKSQIFEAMMQCLFSKDSSAVTRARLASLSPYDLSCVVRACMTHRPLQCGGFNVAFRSTDVMAAVELLTEMLPSTATKDLHDIVLLLTPLLRLPESVVGQGSALEALEQNPSAIDEETRQSKMRSGVQRLLVHVAVVIGNDTERFPLPVLLDIIHRLHTPHRLVSPAAARMMLSHLTSSRGEEPQVVRDEGPGTDEDEKVTVTEGHFMRGESGASTREDAAHRQR</sequence>
<organism evidence="2 3">
    <name type="scientific">Trypanosoma congolense (strain IL3000)</name>
    <dbReference type="NCBI Taxonomy" id="1068625"/>
    <lineage>
        <taxon>Eukaryota</taxon>
        <taxon>Discoba</taxon>
        <taxon>Euglenozoa</taxon>
        <taxon>Kinetoplastea</taxon>
        <taxon>Metakinetoplastina</taxon>
        <taxon>Trypanosomatida</taxon>
        <taxon>Trypanosomatidae</taxon>
        <taxon>Trypanosoma</taxon>
        <taxon>Nannomonas</taxon>
    </lineage>
</organism>
<feature type="compositionally biased region" description="Basic and acidic residues" evidence="1">
    <location>
        <begin position="1943"/>
        <end position="1954"/>
    </location>
</feature>
<feature type="region of interest" description="Disordered" evidence="1">
    <location>
        <begin position="1440"/>
        <end position="1472"/>
    </location>
</feature>
<name>F9WIL7_TRYCI</name>
<feature type="compositionally biased region" description="Polar residues" evidence="1">
    <location>
        <begin position="1446"/>
        <end position="1464"/>
    </location>
</feature>
<dbReference type="EMBL" id="CAEQ01002616">
    <property type="protein sequence ID" value="CCD17165.1"/>
    <property type="molecule type" value="Genomic_DNA"/>
</dbReference>
<gene>
    <name evidence="2" type="ORF">TCIL3000_0_20100</name>
</gene>
<dbReference type="Proteomes" id="UP000000702">
    <property type="component" value="Unassembled WGS sequence"/>
</dbReference>
<reference evidence="3" key="1">
    <citation type="submission" date="2011-07" db="EMBL/GenBank/DDBJ databases">
        <title>Divergent evolution of antigenic variation in African trypanosomes.</title>
        <authorList>
            <person name="Jackson A.P."/>
            <person name="Berry A."/>
            <person name="Allison H.C."/>
            <person name="Burton P."/>
            <person name="Anderson J."/>
            <person name="Aslett M."/>
            <person name="Brown R."/>
            <person name="Corton N."/>
            <person name="Harris D."/>
            <person name="Hauser H."/>
            <person name="Gamble J."/>
            <person name="Gilderthorp R."/>
            <person name="McQuillan J."/>
            <person name="Quail M.A."/>
            <person name="Sanders M."/>
            <person name="Van Tonder A."/>
            <person name="Ginger M.L."/>
            <person name="Donelson J.E."/>
            <person name="Field M.C."/>
            <person name="Barry J.D."/>
            <person name="Berriman M."/>
            <person name="Hertz-Fowler C."/>
        </authorList>
    </citation>
    <scope>NUCLEOTIDE SEQUENCE [LARGE SCALE GENOMIC DNA]</scope>
    <source>
        <strain evidence="3">IL3000</strain>
    </source>
</reference>
<feature type="compositionally biased region" description="Basic and acidic residues" evidence="1">
    <location>
        <begin position="1979"/>
        <end position="1988"/>
    </location>
</feature>
<evidence type="ECO:0000313" key="3">
    <source>
        <dbReference type="Proteomes" id="UP000000702"/>
    </source>
</evidence>
<feature type="region of interest" description="Disordered" evidence="1">
    <location>
        <begin position="1365"/>
        <end position="1392"/>
    </location>
</feature>
<feature type="region of interest" description="Disordered" evidence="1">
    <location>
        <begin position="1164"/>
        <end position="1187"/>
    </location>
</feature>
<proteinExistence type="predicted"/>
<feature type="region of interest" description="Disordered" evidence="1">
    <location>
        <begin position="1939"/>
        <end position="1988"/>
    </location>
</feature>
<dbReference type="VEuPathDB" id="TriTrypDB:TcIL3000_0_20100"/>